<comment type="caution">
    <text evidence="5">The sequence shown here is derived from an EMBL/GenBank/DDBJ whole genome shotgun (WGS) entry which is preliminary data.</text>
</comment>
<evidence type="ECO:0000313" key="5">
    <source>
        <dbReference type="EMBL" id="TWI00252.1"/>
    </source>
</evidence>
<dbReference type="PROSITE" id="PS01124">
    <property type="entry name" value="HTH_ARAC_FAMILY_2"/>
    <property type="match status" value="1"/>
</dbReference>
<dbReference type="Gene3D" id="1.10.10.60">
    <property type="entry name" value="Homeodomain-like"/>
    <property type="match status" value="1"/>
</dbReference>
<sequence>MKPVRVAVLAFDGISLFHLSVPGLVFGIEPAPPGLSPHAVIHCAEAPGEVRTSQGISINVPCGLEAMRKAAIVIVPSWSAPDTPASPAVVEALLKAHRRGAQIVGLCLGAFVLGDAGLLDGRQATTHWAARDVFARRFPAADFRPEVLYVADDNVVTSAGTAAAIDCCLNLVRQRDGADVANRVARMLVTPPHRQGGQAQFIEQPVPELPSEHRLPGVLEWAMEHLSEPLSVDLLADAARMSRRTFTRRFREATGTTVSKWVANARLARAQQLLETTELPVERIATEVGFGTALSLRQNFSEQFGSTPSEYRRTFSGRPFAA</sequence>
<dbReference type="InterPro" id="IPR018060">
    <property type="entry name" value="HTH_AraC"/>
</dbReference>
<proteinExistence type="predicted"/>
<dbReference type="InterPro" id="IPR002818">
    <property type="entry name" value="DJ-1/PfpI"/>
</dbReference>
<evidence type="ECO:0000259" key="4">
    <source>
        <dbReference type="PROSITE" id="PS01124"/>
    </source>
</evidence>
<dbReference type="InterPro" id="IPR029062">
    <property type="entry name" value="Class_I_gatase-like"/>
</dbReference>
<dbReference type="InterPro" id="IPR009057">
    <property type="entry name" value="Homeodomain-like_sf"/>
</dbReference>
<dbReference type="PANTHER" id="PTHR43130:SF3">
    <property type="entry name" value="HTH-TYPE TRANSCRIPTIONAL REGULATOR RV1931C"/>
    <property type="match status" value="1"/>
</dbReference>
<evidence type="ECO:0000313" key="6">
    <source>
        <dbReference type="Proteomes" id="UP000315167"/>
    </source>
</evidence>
<dbReference type="InterPro" id="IPR052158">
    <property type="entry name" value="INH-QAR"/>
</dbReference>
<evidence type="ECO:0000256" key="1">
    <source>
        <dbReference type="ARBA" id="ARBA00023015"/>
    </source>
</evidence>
<dbReference type="OrthoDB" id="9803764at2"/>
<evidence type="ECO:0000256" key="2">
    <source>
        <dbReference type="ARBA" id="ARBA00023125"/>
    </source>
</evidence>
<reference evidence="5 6" key="1">
    <citation type="journal article" date="2015" name="Stand. Genomic Sci.">
        <title>Genomic Encyclopedia of Bacterial and Archaeal Type Strains, Phase III: the genomes of soil and plant-associated and newly described type strains.</title>
        <authorList>
            <person name="Whitman W.B."/>
            <person name="Woyke T."/>
            <person name="Klenk H.P."/>
            <person name="Zhou Y."/>
            <person name="Lilburn T.G."/>
            <person name="Beck B.J."/>
            <person name="De Vos P."/>
            <person name="Vandamme P."/>
            <person name="Eisen J.A."/>
            <person name="Garrity G."/>
            <person name="Hugenholtz P."/>
            <person name="Kyrpides N.C."/>
        </authorList>
    </citation>
    <scope>NUCLEOTIDE SEQUENCE [LARGE SCALE GENOMIC DNA]</scope>
    <source>
        <strain evidence="5 6">CGMCC 1.10821</strain>
    </source>
</reference>
<dbReference type="Pfam" id="PF01965">
    <property type="entry name" value="DJ-1_PfpI"/>
    <property type="match status" value="1"/>
</dbReference>
<keyword evidence="6" id="KW-1185">Reference proteome</keyword>
<keyword evidence="1" id="KW-0805">Transcription regulation</keyword>
<dbReference type="Proteomes" id="UP000315167">
    <property type="component" value="Unassembled WGS sequence"/>
</dbReference>
<dbReference type="SUPFAM" id="SSF46689">
    <property type="entry name" value="Homeodomain-like"/>
    <property type="match status" value="2"/>
</dbReference>
<organism evidence="5 6">
    <name type="scientific">Luteimonas cucumeris</name>
    <dbReference type="NCBI Taxonomy" id="985012"/>
    <lineage>
        <taxon>Bacteria</taxon>
        <taxon>Pseudomonadati</taxon>
        <taxon>Pseudomonadota</taxon>
        <taxon>Gammaproteobacteria</taxon>
        <taxon>Lysobacterales</taxon>
        <taxon>Lysobacteraceae</taxon>
        <taxon>Luteimonas</taxon>
    </lineage>
</organism>
<dbReference type="SMART" id="SM00342">
    <property type="entry name" value="HTH_ARAC"/>
    <property type="match status" value="1"/>
</dbReference>
<accession>A0A562KXV8</accession>
<dbReference type="EMBL" id="VLKN01000007">
    <property type="protein sequence ID" value="TWI00252.1"/>
    <property type="molecule type" value="Genomic_DNA"/>
</dbReference>
<dbReference type="GO" id="GO:0043565">
    <property type="term" value="F:sequence-specific DNA binding"/>
    <property type="evidence" value="ECO:0007669"/>
    <property type="project" value="InterPro"/>
</dbReference>
<dbReference type="CDD" id="cd03137">
    <property type="entry name" value="GATase1_AraC_1"/>
    <property type="match status" value="1"/>
</dbReference>
<dbReference type="InterPro" id="IPR018062">
    <property type="entry name" value="HTH_AraC-typ_CS"/>
</dbReference>
<gene>
    <name evidence="5" type="ORF">IP90_02798</name>
</gene>
<dbReference type="SUPFAM" id="SSF52317">
    <property type="entry name" value="Class I glutamine amidotransferase-like"/>
    <property type="match status" value="1"/>
</dbReference>
<dbReference type="AlphaFoldDB" id="A0A562KXV8"/>
<dbReference type="Gene3D" id="3.40.50.880">
    <property type="match status" value="1"/>
</dbReference>
<dbReference type="RefSeq" id="WP_144900286.1">
    <property type="nucleotide sequence ID" value="NZ_VLKN01000007.1"/>
</dbReference>
<keyword evidence="2" id="KW-0238">DNA-binding</keyword>
<dbReference type="PANTHER" id="PTHR43130">
    <property type="entry name" value="ARAC-FAMILY TRANSCRIPTIONAL REGULATOR"/>
    <property type="match status" value="1"/>
</dbReference>
<dbReference type="Pfam" id="PF12833">
    <property type="entry name" value="HTH_18"/>
    <property type="match status" value="1"/>
</dbReference>
<protein>
    <submittedName>
        <fullName evidence="5">Transcriptional regulator GlxA family with amidase domain</fullName>
    </submittedName>
</protein>
<name>A0A562KXV8_9GAMM</name>
<dbReference type="PROSITE" id="PS00041">
    <property type="entry name" value="HTH_ARAC_FAMILY_1"/>
    <property type="match status" value="1"/>
</dbReference>
<feature type="domain" description="HTH araC/xylS-type" evidence="4">
    <location>
        <begin position="216"/>
        <end position="314"/>
    </location>
</feature>
<keyword evidence="3" id="KW-0804">Transcription</keyword>
<dbReference type="GO" id="GO:0003700">
    <property type="term" value="F:DNA-binding transcription factor activity"/>
    <property type="evidence" value="ECO:0007669"/>
    <property type="project" value="InterPro"/>
</dbReference>
<evidence type="ECO:0000256" key="3">
    <source>
        <dbReference type="ARBA" id="ARBA00023163"/>
    </source>
</evidence>